<evidence type="ECO:0000256" key="4">
    <source>
        <dbReference type="RuleBase" id="RU004241"/>
    </source>
</evidence>
<dbReference type="SUPFAM" id="SSF48113">
    <property type="entry name" value="Heme-dependent peroxidases"/>
    <property type="match status" value="1"/>
</dbReference>
<organism evidence="7 8">
    <name type="scientific">Microthyrium microscopicum</name>
    <dbReference type="NCBI Taxonomy" id="703497"/>
    <lineage>
        <taxon>Eukaryota</taxon>
        <taxon>Fungi</taxon>
        <taxon>Dikarya</taxon>
        <taxon>Ascomycota</taxon>
        <taxon>Pezizomycotina</taxon>
        <taxon>Dothideomycetes</taxon>
        <taxon>Dothideomycetes incertae sedis</taxon>
        <taxon>Microthyriales</taxon>
        <taxon>Microthyriaceae</taxon>
        <taxon>Microthyrium</taxon>
    </lineage>
</organism>
<dbReference type="GO" id="GO:0020037">
    <property type="term" value="F:heme binding"/>
    <property type="evidence" value="ECO:0007669"/>
    <property type="project" value="UniProtKB-UniRule"/>
</dbReference>
<feature type="chain" id="PRO_5025718558" description="Peroxidase" evidence="5">
    <location>
        <begin position="22"/>
        <end position="413"/>
    </location>
</feature>
<gene>
    <name evidence="7" type="ORF">BT63DRAFT_371493</name>
</gene>
<dbReference type="PRINTS" id="PR00458">
    <property type="entry name" value="PEROXIDASE"/>
</dbReference>
<evidence type="ECO:0000256" key="1">
    <source>
        <dbReference type="ARBA" id="ARBA00022559"/>
    </source>
</evidence>
<evidence type="ECO:0000256" key="2">
    <source>
        <dbReference type="ARBA" id="ARBA00022617"/>
    </source>
</evidence>
<keyword evidence="3 5" id="KW-0560">Oxidoreductase</keyword>
<dbReference type="AlphaFoldDB" id="A0A6A6UFE6"/>
<dbReference type="GO" id="GO:0004601">
    <property type="term" value="F:peroxidase activity"/>
    <property type="evidence" value="ECO:0007669"/>
    <property type="project" value="UniProtKB-KW"/>
</dbReference>
<feature type="signal peptide" evidence="5">
    <location>
        <begin position="1"/>
        <end position="21"/>
    </location>
</feature>
<evidence type="ECO:0000256" key="5">
    <source>
        <dbReference type="RuleBase" id="RU363051"/>
    </source>
</evidence>
<dbReference type="InterPro" id="IPR002016">
    <property type="entry name" value="Haem_peroxidase"/>
</dbReference>
<dbReference type="InterPro" id="IPR010255">
    <property type="entry name" value="Haem_peroxidase_sf"/>
</dbReference>
<keyword evidence="5" id="KW-0732">Signal</keyword>
<proteinExistence type="inferred from homology"/>
<keyword evidence="1 5" id="KW-0575">Peroxidase</keyword>
<dbReference type="Proteomes" id="UP000799302">
    <property type="component" value="Unassembled WGS sequence"/>
</dbReference>
<dbReference type="EMBL" id="MU004234">
    <property type="protein sequence ID" value="KAF2670520.1"/>
    <property type="molecule type" value="Genomic_DNA"/>
</dbReference>
<keyword evidence="2" id="KW-0349">Heme</keyword>
<comment type="similarity">
    <text evidence="4">Belongs to the peroxidase family.</text>
</comment>
<dbReference type="Gene3D" id="1.10.520.10">
    <property type="match status" value="1"/>
</dbReference>
<keyword evidence="2" id="KW-0479">Metal-binding</keyword>
<evidence type="ECO:0000259" key="6">
    <source>
        <dbReference type="PROSITE" id="PS50873"/>
    </source>
</evidence>
<dbReference type="InterPro" id="IPR044831">
    <property type="entry name" value="Ccp1-like"/>
</dbReference>
<reference evidence="7" key="1">
    <citation type="journal article" date="2020" name="Stud. Mycol.">
        <title>101 Dothideomycetes genomes: a test case for predicting lifestyles and emergence of pathogens.</title>
        <authorList>
            <person name="Haridas S."/>
            <person name="Albert R."/>
            <person name="Binder M."/>
            <person name="Bloem J."/>
            <person name="Labutti K."/>
            <person name="Salamov A."/>
            <person name="Andreopoulos B."/>
            <person name="Baker S."/>
            <person name="Barry K."/>
            <person name="Bills G."/>
            <person name="Bluhm B."/>
            <person name="Cannon C."/>
            <person name="Castanera R."/>
            <person name="Culley D."/>
            <person name="Daum C."/>
            <person name="Ezra D."/>
            <person name="Gonzalez J."/>
            <person name="Henrissat B."/>
            <person name="Kuo A."/>
            <person name="Liang C."/>
            <person name="Lipzen A."/>
            <person name="Lutzoni F."/>
            <person name="Magnuson J."/>
            <person name="Mondo S."/>
            <person name="Nolan M."/>
            <person name="Ohm R."/>
            <person name="Pangilinan J."/>
            <person name="Park H.-J."/>
            <person name="Ramirez L."/>
            <person name="Alfaro M."/>
            <person name="Sun H."/>
            <person name="Tritt A."/>
            <person name="Yoshinaga Y."/>
            <person name="Zwiers L.-H."/>
            <person name="Turgeon B."/>
            <person name="Goodwin S."/>
            <person name="Spatafora J."/>
            <person name="Crous P."/>
            <person name="Grigoriev I."/>
        </authorList>
    </citation>
    <scope>NUCLEOTIDE SEQUENCE</scope>
    <source>
        <strain evidence="7">CBS 115976</strain>
    </source>
</reference>
<dbReference type="GO" id="GO:0034599">
    <property type="term" value="P:cellular response to oxidative stress"/>
    <property type="evidence" value="ECO:0007669"/>
    <property type="project" value="InterPro"/>
</dbReference>
<keyword evidence="8" id="KW-1185">Reference proteome</keyword>
<sequence>MWNLPGSCLLLLSVIRCATHALQTWPSSIDELEDIMFLNTGYRNRGFGALVTPCGFTSTEDTTRSNAAEWLRTAFHDMANIALAGGRNGGLDASLVYELGASNIGAGFETTLRNFVPYYSTRSSMADIIALGVYASVRSCGGPVIPIRTGRKDAIKQTGIIGGTPLPQNDIGTFVNQFHRMGFNQTEMIQLVACGHTIGVTHSNDFPEVVSNASASNAFQSLDSTRNTFDSAIAQDYLNGSTTDALSSQYAIANKQASDFVVFNSDNNATITPMADPTTFQNICQSLLQRMIEVVVDPSILTDPIEVYDVKPAALQLSLMDGGDQISFTGEIRVRTTSKPIDSVQIMYWDRIGIPGPNNTITTTLKGTAQGFEDQFSVGSAQHTAMTVSNIGSFMDSILSFHQNLLYHLSLSK</sequence>
<accession>A0A6A6UFE6</accession>
<feature type="domain" description="Plant heme peroxidase family profile" evidence="6">
    <location>
        <begin position="124"/>
        <end position="333"/>
    </location>
</feature>
<dbReference type="Pfam" id="PF00141">
    <property type="entry name" value="peroxidase"/>
    <property type="match status" value="1"/>
</dbReference>
<dbReference type="GO" id="GO:0000302">
    <property type="term" value="P:response to reactive oxygen species"/>
    <property type="evidence" value="ECO:0007669"/>
    <property type="project" value="TreeGrafter"/>
</dbReference>
<evidence type="ECO:0000313" key="8">
    <source>
        <dbReference type="Proteomes" id="UP000799302"/>
    </source>
</evidence>
<dbReference type="GO" id="GO:0042744">
    <property type="term" value="P:hydrogen peroxide catabolic process"/>
    <property type="evidence" value="ECO:0007669"/>
    <property type="project" value="TreeGrafter"/>
</dbReference>
<dbReference type="OrthoDB" id="5985073at2759"/>
<evidence type="ECO:0000313" key="7">
    <source>
        <dbReference type="EMBL" id="KAF2670520.1"/>
    </source>
</evidence>
<dbReference type="PANTHER" id="PTHR31356:SF53">
    <property type="entry name" value="HEME PEROXIDASE"/>
    <property type="match status" value="1"/>
</dbReference>
<dbReference type="GO" id="GO:0046872">
    <property type="term" value="F:metal ion binding"/>
    <property type="evidence" value="ECO:0007669"/>
    <property type="project" value="UniProtKB-UniRule"/>
</dbReference>
<dbReference type="EC" id="1.11.1.-" evidence="5"/>
<keyword evidence="2" id="KW-0408">Iron</keyword>
<evidence type="ECO:0000256" key="3">
    <source>
        <dbReference type="ARBA" id="ARBA00023002"/>
    </source>
</evidence>
<dbReference type="PROSITE" id="PS50873">
    <property type="entry name" value="PEROXIDASE_4"/>
    <property type="match status" value="1"/>
</dbReference>
<dbReference type="PANTHER" id="PTHR31356">
    <property type="entry name" value="THYLAKOID LUMENAL 29 KDA PROTEIN, CHLOROPLASTIC-RELATED"/>
    <property type="match status" value="1"/>
</dbReference>
<dbReference type="Gene3D" id="1.10.420.10">
    <property type="entry name" value="Peroxidase, domain 2"/>
    <property type="match status" value="1"/>
</dbReference>
<protein>
    <recommendedName>
        <fullName evidence="5">Peroxidase</fullName>
        <ecNumber evidence="5">1.11.1.-</ecNumber>
    </recommendedName>
</protein>
<name>A0A6A6UFE6_9PEZI</name>